<dbReference type="EMBL" id="JALQCY010000001">
    <property type="protein sequence ID" value="MCK9792931.1"/>
    <property type="molecule type" value="Genomic_DNA"/>
</dbReference>
<feature type="region of interest" description="Disordered" evidence="1">
    <location>
        <begin position="289"/>
        <end position="310"/>
    </location>
</feature>
<keyword evidence="4" id="KW-1185">Reference proteome</keyword>
<feature type="compositionally biased region" description="Polar residues" evidence="1">
    <location>
        <begin position="301"/>
        <end position="310"/>
    </location>
</feature>
<evidence type="ECO:0008006" key="5">
    <source>
        <dbReference type="Google" id="ProtNLM"/>
    </source>
</evidence>
<comment type="caution">
    <text evidence="3">The sequence shown here is derived from an EMBL/GenBank/DDBJ whole genome shotgun (WGS) entry which is preliminary data.</text>
</comment>
<sequence>MAGVRSFLSGVLVLLAVVAAVVAVPARYAEGTLLDTDAYVRTTAPMAAEITTQDAVAESLTGVVTGQIDSGLLAAAARPLVGEVAEAFVRSDSFPPVWEEANRQGHAAAVRVLRDESDVVDAADGVVTLPLDPFLERIGQVLRDRGLPVTEGFATTDDVIVLYASQDLSTAQSAVALVDRWTPWALPVVVVLAALAVVVARPGRRLATAAVTGGLVAVAMLVMVVLLPVAVQAAFAGLDVGASGQQVLDDAVDALLVPLRTQLWWAFGVAAAVGVGSAVAAGVVRARRPDRAPGGGRAAGQSSEVAQKSA</sequence>
<dbReference type="Proteomes" id="UP001651050">
    <property type="component" value="Unassembled WGS sequence"/>
</dbReference>
<feature type="transmembrane region" description="Helical" evidence="2">
    <location>
        <begin position="206"/>
        <end position="231"/>
    </location>
</feature>
<dbReference type="RefSeq" id="WP_416342773.1">
    <property type="nucleotide sequence ID" value="NZ_JALQCY010000001.1"/>
</dbReference>
<name>A0ABT0J0B8_9MICO</name>
<organism evidence="3 4">
    <name type="scientific">Isoptericola peretonis</name>
    <dbReference type="NCBI Taxonomy" id="2918523"/>
    <lineage>
        <taxon>Bacteria</taxon>
        <taxon>Bacillati</taxon>
        <taxon>Actinomycetota</taxon>
        <taxon>Actinomycetes</taxon>
        <taxon>Micrococcales</taxon>
        <taxon>Promicromonosporaceae</taxon>
        <taxon>Isoptericola</taxon>
    </lineage>
</organism>
<protein>
    <recommendedName>
        <fullName evidence="5">Integral membrane protein</fullName>
    </recommendedName>
</protein>
<proteinExistence type="predicted"/>
<evidence type="ECO:0000313" key="4">
    <source>
        <dbReference type="Proteomes" id="UP001651050"/>
    </source>
</evidence>
<reference evidence="3 4" key="1">
    <citation type="submission" date="2022-02" db="EMBL/GenBank/DDBJ databases">
        <title>The car tank lid bacteriome: a reservoir of bacteria with potential in bioremediation of fuel.</title>
        <authorList>
            <person name="Vidal-Verdu A."/>
            <person name="Gomez-Martinez D."/>
            <person name="Latorre-Perez A."/>
            <person name="Pereto J."/>
            <person name="Porcar M."/>
        </authorList>
    </citation>
    <scope>NUCLEOTIDE SEQUENCE [LARGE SCALE GENOMIC DNA]</scope>
    <source>
        <strain evidence="3 4">4D.3</strain>
    </source>
</reference>
<keyword evidence="2" id="KW-1133">Transmembrane helix</keyword>
<keyword evidence="2" id="KW-0472">Membrane</keyword>
<evidence type="ECO:0000313" key="3">
    <source>
        <dbReference type="EMBL" id="MCK9792931.1"/>
    </source>
</evidence>
<keyword evidence="2" id="KW-0812">Transmembrane</keyword>
<feature type="transmembrane region" description="Helical" evidence="2">
    <location>
        <begin position="263"/>
        <end position="284"/>
    </location>
</feature>
<gene>
    <name evidence="3" type="ORF">M1843_04105</name>
</gene>
<feature type="transmembrane region" description="Helical" evidence="2">
    <location>
        <begin position="181"/>
        <end position="199"/>
    </location>
</feature>
<evidence type="ECO:0000256" key="2">
    <source>
        <dbReference type="SAM" id="Phobius"/>
    </source>
</evidence>
<evidence type="ECO:0000256" key="1">
    <source>
        <dbReference type="SAM" id="MobiDB-lite"/>
    </source>
</evidence>
<accession>A0ABT0J0B8</accession>